<proteinExistence type="predicted"/>
<dbReference type="EMBL" id="RBSD01000106">
    <property type="protein sequence ID" value="RMR86329.1"/>
    <property type="molecule type" value="Genomic_DNA"/>
</dbReference>
<name>A0A3M4YDH9_9PSED</name>
<gene>
    <name evidence="1" type="ORF">ALP78_02119</name>
</gene>
<reference evidence="1 2" key="1">
    <citation type="submission" date="2018-08" db="EMBL/GenBank/DDBJ databases">
        <title>Recombination of ecologically and evolutionarily significant loci maintains genetic cohesion in the Pseudomonas syringae species complex.</title>
        <authorList>
            <person name="Dillon M."/>
            <person name="Thakur S."/>
            <person name="Almeida R.N.D."/>
            <person name="Weir B.S."/>
            <person name="Guttman D.S."/>
        </authorList>
    </citation>
    <scope>NUCLEOTIDE SEQUENCE [LARGE SCALE GENOMIC DNA]</scope>
    <source>
        <strain evidence="1 2">ICMP 4996</strain>
    </source>
</reference>
<protein>
    <submittedName>
        <fullName evidence="1">Uncharacterized protein</fullName>
    </submittedName>
</protein>
<evidence type="ECO:0000313" key="2">
    <source>
        <dbReference type="Proteomes" id="UP000268004"/>
    </source>
</evidence>
<accession>A0A3M4YDH9</accession>
<dbReference type="Proteomes" id="UP000268004">
    <property type="component" value="Unassembled WGS sequence"/>
</dbReference>
<organism evidence="1 2">
    <name type="scientific">Pseudomonas coronafaciens pv. striafaciens</name>
    <dbReference type="NCBI Taxonomy" id="235276"/>
    <lineage>
        <taxon>Bacteria</taxon>
        <taxon>Pseudomonadati</taxon>
        <taxon>Pseudomonadota</taxon>
        <taxon>Gammaproteobacteria</taxon>
        <taxon>Pseudomonadales</taxon>
        <taxon>Pseudomonadaceae</taxon>
        <taxon>Pseudomonas</taxon>
        <taxon>Pseudomonas coronafaciens</taxon>
    </lineage>
</organism>
<dbReference type="RefSeq" id="WP_122335868.1">
    <property type="nucleotide sequence ID" value="NZ_RBSD01000106.1"/>
</dbReference>
<comment type="caution">
    <text evidence="1">The sequence shown here is derived from an EMBL/GenBank/DDBJ whole genome shotgun (WGS) entry which is preliminary data.</text>
</comment>
<dbReference type="AlphaFoldDB" id="A0A3M4YDH9"/>
<evidence type="ECO:0000313" key="1">
    <source>
        <dbReference type="EMBL" id="RMR86329.1"/>
    </source>
</evidence>
<sequence length="92" mass="10275">MIVKKGEVITIASGIFESYDRAGPFVVTQDVDVEAFIADARTRLEEPWELSALLSDVPRILCEQGLLAKLPCRRIYLGSMGEVDIGEEKEEF</sequence>